<name>A0A841ITL0_9ACTN</name>
<dbReference type="EMBL" id="JACHJO010000014">
    <property type="protein sequence ID" value="MBB6122017.1"/>
    <property type="molecule type" value="Genomic_DNA"/>
</dbReference>
<evidence type="ECO:0000256" key="4">
    <source>
        <dbReference type="ARBA" id="ARBA00023136"/>
    </source>
</evidence>
<reference evidence="7 8" key="1">
    <citation type="submission" date="2020-08" db="EMBL/GenBank/DDBJ databases">
        <title>Genomic Encyclopedia of Type Strains, Phase III (KMG-III): the genomes of soil and plant-associated and newly described type strains.</title>
        <authorList>
            <person name="Whitman W."/>
        </authorList>
    </citation>
    <scope>NUCLEOTIDE SEQUENCE [LARGE SCALE GENOMIC DNA]</scope>
    <source>
        <strain evidence="7 8">CECT 8712</strain>
    </source>
</reference>
<gene>
    <name evidence="7" type="ORF">FHS13_004002</name>
</gene>
<keyword evidence="4 5" id="KW-0472">Membrane</keyword>
<feature type="domain" description="DUF1707" evidence="6">
    <location>
        <begin position="2"/>
        <end position="50"/>
    </location>
</feature>
<accession>A0A841ITL0</accession>
<keyword evidence="2 5" id="KW-0812">Transmembrane</keyword>
<feature type="transmembrane region" description="Helical" evidence="5">
    <location>
        <begin position="123"/>
        <end position="143"/>
    </location>
</feature>
<dbReference type="Proteomes" id="UP000536604">
    <property type="component" value="Unassembled WGS sequence"/>
</dbReference>
<evidence type="ECO:0000259" key="6">
    <source>
        <dbReference type="Pfam" id="PF08044"/>
    </source>
</evidence>
<proteinExistence type="predicted"/>
<evidence type="ECO:0000313" key="8">
    <source>
        <dbReference type="Proteomes" id="UP000536604"/>
    </source>
</evidence>
<evidence type="ECO:0000313" key="7">
    <source>
        <dbReference type="EMBL" id="MBB6122017.1"/>
    </source>
</evidence>
<feature type="transmembrane region" description="Helical" evidence="5">
    <location>
        <begin position="149"/>
        <end position="170"/>
    </location>
</feature>
<comment type="caution">
    <text evidence="7">The sequence shown here is derived from an EMBL/GenBank/DDBJ whole genome shotgun (WGS) entry which is preliminary data.</text>
</comment>
<feature type="transmembrane region" description="Helical" evidence="5">
    <location>
        <begin position="94"/>
        <end position="111"/>
    </location>
</feature>
<dbReference type="Pfam" id="PF08044">
    <property type="entry name" value="DUF1707"/>
    <property type="match status" value="1"/>
</dbReference>
<dbReference type="Pfam" id="PF09685">
    <property type="entry name" value="MamF_MmsF"/>
    <property type="match status" value="1"/>
</dbReference>
<dbReference type="InterPro" id="IPR019109">
    <property type="entry name" value="MamF_MmsF"/>
</dbReference>
<sequence>MTHADRDAVAEVLREAYSQGQLDEDEFEERLDLAMKAKVGAELEPLTRDLGVEPQGGPGFRPAGAGAAQGAAGGTSASTPVERVTAAVGHAGNYFFPVVVPLLLLVVSDRVSPYIRRQAMESLNFQLLCLVGALVSALLFFLVVPLFVLVVIGVAWAFLPAVAAIAALMGKDWRYPMPYRFLKD</sequence>
<dbReference type="InterPro" id="IPR012551">
    <property type="entry name" value="DUF1707_SHOCT-like"/>
</dbReference>
<evidence type="ECO:0000256" key="1">
    <source>
        <dbReference type="ARBA" id="ARBA00004141"/>
    </source>
</evidence>
<protein>
    <submittedName>
        <fullName evidence="7">Putative Tic20 family protein</fullName>
    </submittedName>
</protein>
<dbReference type="AlphaFoldDB" id="A0A841ITL0"/>
<keyword evidence="3 5" id="KW-1133">Transmembrane helix</keyword>
<dbReference type="RefSeq" id="WP_246405522.1">
    <property type="nucleotide sequence ID" value="NZ_JACHJO010000014.1"/>
</dbReference>
<evidence type="ECO:0000256" key="2">
    <source>
        <dbReference type="ARBA" id="ARBA00022692"/>
    </source>
</evidence>
<evidence type="ECO:0000256" key="5">
    <source>
        <dbReference type="SAM" id="Phobius"/>
    </source>
</evidence>
<comment type="subcellular location">
    <subcellularLocation>
        <location evidence="1">Membrane</location>
        <topology evidence="1">Multi-pass membrane protein</topology>
    </subcellularLocation>
</comment>
<evidence type="ECO:0000256" key="3">
    <source>
        <dbReference type="ARBA" id="ARBA00022989"/>
    </source>
</evidence>
<keyword evidence="8" id="KW-1185">Reference proteome</keyword>
<organism evidence="7 8">
    <name type="scientific">Nocardiopsis algeriensis</name>
    <dbReference type="NCBI Taxonomy" id="1478215"/>
    <lineage>
        <taxon>Bacteria</taxon>
        <taxon>Bacillati</taxon>
        <taxon>Actinomycetota</taxon>
        <taxon>Actinomycetes</taxon>
        <taxon>Streptosporangiales</taxon>
        <taxon>Nocardiopsidaceae</taxon>
        <taxon>Nocardiopsis</taxon>
    </lineage>
</organism>